<feature type="transmembrane region" description="Helical" evidence="6">
    <location>
        <begin position="97"/>
        <end position="119"/>
    </location>
</feature>
<accession>A0A852TV76</accession>
<feature type="transmembrane region" description="Helical" evidence="6">
    <location>
        <begin position="177"/>
        <end position="200"/>
    </location>
</feature>
<protein>
    <recommendedName>
        <fullName evidence="7">ABC-2 type transporter transmembrane domain-containing protein</fullName>
    </recommendedName>
</protein>
<evidence type="ECO:0000256" key="6">
    <source>
        <dbReference type="SAM" id="Phobius"/>
    </source>
</evidence>
<feature type="domain" description="ABC-2 type transporter transmembrane" evidence="7">
    <location>
        <begin position="52"/>
        <end position="229"/>
    </location>
</feature>
<dbReference type="PANTHER" id="PTHR43229">
    <property type="entry name" value="NODULATION PROTEIN J"/>
    <property type="match status" value="1"/>
</dbReference>
<dbReference type="InterPro" id="IPR051784">
    <property type="entry name" value="Nod_factor_ABC_transporter"/>
</dbReference>
<dbReference type="InterPro" id="IPR013525">
    <property type="entry name" value="ABC2_TM"/>
</dbReference>
<organism evidence="8 9">
    <name type="scientific">Spinactinospora alkalitolerans</name>
    <dbReference type="NCBI Taxonomy" id="687207"/>
    <lineage>
        <taxon>Bacteria</taxon>
        <taxon>Bacillati</taxon>
        <taxon>Actinomycetota</taxon>
        <taxon>Actinomycetes</taxon>
        <taxon>Streptosporangiales</taxon>
        <taxon>Nocardiopsidaceae</taxon>
        <taxon>Spinactinospora</taxon>
    </lineage>
</organism>
<dbReference type="EMBL" id="JACCCC010000001">
    <property type="protein sequence ID" value="NYE46713.1"/>
    <property type="molecule type" value="Genomic_DNA"/>
</dbReference>
<feature type="transmembrane region" description="Helical" evidence="6">
    <location>
        <begin position="152"/>
        <end position="171"/>
    </location>
</feature>
<evidence type="ECO:0000313" key="8">
    <source>
        <dbReference type="EMBL" id="NYE46713.1"/>
    </source>
</evidence>
<dbReference type="GO" id="GO:0140359">
    <property type="term" value="F:ABC-type transporter activity"/>
    <property type="evidence" value="ECO:0007669"/>
    <property type="project" value="InterPro"/>
</dbReference>
<dbReference type="Pfam" id="PF01061">
    <property type="entry name" value="ABC2_membrane"/>
    <property type="match status" value="1"/>
</dbReference>
<name>A0A852TV76_9ACTN</name>
<keyword evidence="9" id="KW-1185">Reference proteome</keyword>
<evidence type="ECO:0000256" key="3">
    <source>
        <dbReference type="ARBA" id="ARBA00022989"/>
    </source>
</evidence>
<dbReference type="RefSeq" id="WP_246334273.1">
    <property type="nucleotide sequence ID" value="NZ_BAAAYY010000033.1"/>
</dbReference>
<dbReference type="AlphaFoldDB" id="A0A852TV76"/>
<gene>
    <name evidence="8" type="ORF">HDA32_001833</name>
</gene>
<comment type="caution">
    <text evidence="8">The sequence shown here is derived from an EMBL/GenBank/DDBJ whole genome shotgun (WGS) entry which is preliminary data.</text>
</comment>
<sequence>MRRTTARYGTAIRCDLERGGIGGLDSSYPAPRTRNSRGPRPRRPPSATPAGRGLVHAVREPFEVVIGLAMPIVMVLLFGYVFGSAMAIPGEDGYREFLVPGIVGMTMLMGVGATATGVAQDTDRAVISRFPAMPMARSAPVTGRVTADMLRAVLEMAVMIVCGLLIGWRWAAGPGEGLLAVGLFLLLRFALTWVAVYLGLLVPTPAAAGMVVWPLAFPLSSLSSTFVPPRCCRTGSARSPSGTRCRPR</sequence>
<proteinExistence type="predicted"/>
<evidence type="ECO:0000256" key="5">
    <source>
        <dbReference type="SAM" id="MobiDB-lite"/>
    </source>
</evidence>
<keyword evidence="3 6" id="KW-1133">Transmembrane helix</keyword>
<keyword evidence="2 6" id="KW-0812">Transmembrane</keyword>
<feature type="transmembrane region" description="Helical" evidence="6">
    <location>
        <begin position="62"/>
        <end position="85"/>
    </location>
</feature>
<evidence type="ECO:0000256" key="1">
    <source>
        <dbReference type="ARBA" id="ARBA00004141"/>
    </source>
</evidence>
<feature type="region of interest" description="Disordered" evidence="5">
    <location>
        <begin position="22"/>
        <end position="52"/>
    </location>
</feature>
<keyword evidence="4 6" id="KW-0472">Membrane</keyword>
<evidence type="ECO:0000256" key="2">
    <source>
        <dbReference type="ARBA" id="ARBA00022692"/>
    </source>
</evidence>
<comment type="subcellular location">
    <subcellularLocation>
        <location evidence="1">Membrane</location>
        <topology evidence="1">Multi-pass membrane protein</topology>
    </subcellularLocation>
</comment>
<reference evidence="8 9" key="1">
    <citation type="submission" date="2020-07" db="EMBL/GenBank/DDBJ databases">
        <title>Sequencing the genomes of 1000 actinobacteria strains.</title>
        <authorList>
            <person name="Klenk H.-P."/>
        </authorList>
    </citation>
    <scope>NUCLEOTIDE SEQUENCE [LARGE SCALE GENOMIC DNA]</scope>
    <source>
        <strain evidence="8 9">CXB654</strain>
    </source>
</reference>
<dbReference type="GO" id="GO:0016020">
    <property type="term" value="C:membrane"/>
    <property type="evidence" value="ECO:0007669"/>
    <property type="project" value="UniProtKB-SubCell"/>
</dbReference>
<dbReference type="PANTHER" id="PTHR43229:SF2">
    <property type="entry name" value="NODULATION PROTEIN J"/>
    <property type="match status" value="1"/>
</dbReference>
<evidence type="ECO:0000313" key="9">
    <source>
        <dbReference type="Proteomes" id="UP000589036"/>
    </source>
</evidence>
<feature type="compositionally biased region" description="Basic residues" evidence="5">
    <location>
        <begin position="34"/>
        <end position="43"/>
    </location>
</feature>
<evidence type="ECO:0000256" key="4">
    <source>
        <dbReference type="ARBA" id="ARBA00023136"/>
    </source>
</evidence>
<evidence type="ECO:0000259" key="7">
    <source>
        <dbReference type="Pfam" id="PF01061"/>
    </source>
</evidence>
<dbReference type="Proteomes" id="UP000589036">
    <property type="component" value="Unassembled WGS sequence"/>
</dbReference>